<name>A0A3B0VTX1_9ZZZZ</name>
<accession>A0A3B0VTX1</accession>
<reference evidence="2" key="1">
    <citation type="submission" date="2018-06" db="EMBL/GenBank/DDBJ databases">
        <authorList>
            <person name="Zhirakovskaya E."/>
        </authorList>
    </citation>
    <scope>NUCLEOTIDE SEQUENCE</scope>
</reference>
<proteinExistence type="predicted"/>
<dbReference type="Pfam" id="PF20114">
    <property type="entry name" value="DUF6504"/>
    <property type="match status" value="1"/>
</dbReference>
<gene>
    <name evidence="2" type="ORF">MNBD_CHLOROFLEXI01-4278</name>
</gene>
<evidence type="ECO:0000259" key="1">
    <source>
        <dbReference type="Pfam" id="PF20114"/>
    </source>
</evidence>
<dbReference type="AlphaFoldDB" id="A0A3B0VTX1"/>
<protein>
    <recommendedName>
        <fullName evidence="1">DUF6504 domain-containing protein</fullName>
    </recommendedName>
</protein>
<evidence type="ECO:0000313" key="2">
    <source>
        <dbReference type="EMBL" id="VAW43593.1"/>
    </source>
</evidence>
<sequence>MLSRFVGEPITVEFDRPPLYAKLPPCPARFIWAEEAFEVVENLREWRDYGRRGRMANNMRPENLKKAAKRGSWGVGRYYFRVQVANSLPPRRSGSRIFEIYYDRAPKGRTQRLGSWFLNREILADSA</sequence>
<dbReference type="EMBL" id="UOEU01001119">
    <property type="protein sequence ID" value="VAW43593.1"/>
    <property type="molecule type" value="Genomic_DNA"/>
</dbReference>
<organism evidence="2">
    <name type="scientific">hydrothermal vent metagenome</name>
    <dbReference type="NCBI Taxonomy" id="652676"/>
    <lineage>
        <taxon>unclassified sequences</taxon>
        <taxon>metagenomes</taxon>
        <taxon>ecological metagenomes</taxon>
    </lineage>
</organism>
<dbReference type="InterPro" id="IPR045443">
    <property type="entry name" value="DUF6504"/>
</dbReference>
<feature type="domain" description="DUF6504" evidence="1">
    <location>
        <begin position="2"/>
        <end position="121"/>
    </location>
</feature>